<evidence type="ECO:0000256" key="7">
    <source>
        <dbReference type="ARBA" id="ARBA00022989"/>
    </source>
</evidence>
<evidence type="ECO:0000256" key="11">
    <source>
        <dbReference type="ARBA" id="ARBA00067464"/>
    </source>
</evidence>
<dbReference type="GO" id="GO:0033254">
    <property type="term" value="C:vacuolar transporter chaperone complex"/>
    <property type="evidence" value="ECO:0007669"/>
    <property type="project" value="TreeGrafter"/>
</dbReference>
<keyword evidence="4" id="KW-0926">Vacuole</keyword>
<reference evidence="18" key="1">
    <citation type="submission" date="2013-07" db="EMBL/GenBank/DDBJ databases">
        <title>The Genome Sequence of Cryptococcus pinus CBS10737.</title>
        <authorList>
            <consortium name="The Broad Institute Genome Sequencing Platform"/>
            <person name="Cuomo C."/>
            <person name="Litvintseva A."/>
            <person name="Chen Y."/>
            <person name="Heitman J."/>
            <person name="Sun S."/>
            <person name="Springer D."/>
            <person name="Dromer F."/>
            <person name="Young S.K."/>
            <person name="Zeng Q."/>
            <person name="Gargeya S."/>
            <person name="Fitzgerald M."/>
            <person name="Abouelleil A."/>
            <person name="Alvarado L."/>
            <person name="Berlin A.M."/>
            <person name="Chapman S.B."/>
            <person name="Dewar J."/>
            <person name="Goldberg J."/>
            <person name="Griggs A."/>
            <person name="Gujja S."/>
            <person name="Hansen M."/>
            <person name="Howarth C."/>
            <person name="Imamovic A."/>
            <person name="Larimer J."/>
            <person name="McCowan C."/>
            <person name="Murphy C."/>
            <person name="Pearson M."/>
            <person name="Priest M."/>
            <person name="Roberts A."/>
            <person name="Saif S."/>
            <person name="Shea T."/>
            <person name="Sykes S."/>
            <person name="Wortman J."/>
            <person name="Nusbaum C."/>
            <person name="Birren B."/>
        </authorList>
    </citation>
    <scope>NUCLEOTIDE SEQUENCE [LARGE SCALE GENOMIC DNA]</scope>
    <source>
        <strain evidence="18">CBS 10737</strain>
    </source>
</reference>
<gene>
    <name evidence="18" type="ORF">I206_02347</name>
    <name evidence="19" type="ORF">I206_104808</name>
</gene>
<evidence type="ECO:0000313" key="19">
    <source>
        <dbReference type="EMBL" id="WWC70856.1"/>
    </source>
</evidence>
<feature type="transmembrane region" description="Helical" evidence="16">
    <location>
        <begin position="784"/>
        <end position="809"/>
    </location>
</feature>
<feature type="domain" description="SPX" evidence="17">
    <location>
        <begin position="1"/>
        <end position="189"/>
    </location>
</feature>
<comment type="similarity">
    <text evidence="10">Belongs to the VTC4 family.</text>
</comment>
<evidence type="ECO:0000256" key="8">
    <source>
        <dbReference type="ARBA" id="ARBA00023136"/>
    </source>
</evidence>
<evidence type="ECO:0000256" key="2">
    <source>
        <dbReference type="ARBA" id="ARBA00004128"/>
    </source>
</evidence>
<feature type="transmembrane region" description="Helical" evidence="16">
    <location>
        <begin position="830"/>
        <end position="847"/>
    </location>
</feature>
<evidence type="ECO:0000256" key="4">
    <source>
        <dbReference type="ARBA" id="ARBA00022554"/>
    </source>
</evidence>
<dbReference type="CDD" id="cd14480">
    <property type="entry name" value="SPX_VTC2_like"/>
    <property type="match status" value="1"/>
</dbReference>
<feature type="region of interest" description="Disordered" evidence="15">
    <location>
        <begin position="618"/>
        <end position="658"/>
    </location>
</feature>
<comment type="catalytic activity">
    <reaction evidence="9">
        <text>[phosphate](n) + ATP = [phosphate](n+1) + ADP</text>
        <dbReference type="Rhea" id="RHEA:19573"/>
        <dbReference type="Rhea" id="RHEA-COMP:9859"/>
        <dbReference type="Rhea" id="RHEA-COMP:14280"/>
        <dbReference type="ChEBI" id="CHEBI:16838"/>
        <dbReference type="ChEBI" id="CHEBI:30616"/>
        <dbReference type="ChEBI" id="CHEBI:456216"/>
        <dbReference type="EC" id="2.7.4.1"/>
    </reaction>
    <physiologicalReaction direction="left-to-right" evidence="9">
        <dbReference type="Rhea" id="RHEA:19574"/>
    </physiologicalReaction>
</comment>
<feature type="transmembrane region" description="Helical" evidence="16">
    <location>
        <begin position="757"/>
        <end position="778"/>
    </location>
</feature>
<evidence type="ECO:0000256" key="14">
    <source>
        <dbReference type="ARBA" id="ARBA00081313"/>
    </source>
</evidence>
<evidence type="ECO:0000256" key="6">
    <source>
        <dbReference type="ARBA" id="ARBA00022692"/>
    </source>
</evidence>
<dbReference type="KEGG" id="kpin:30170716"/>
<feature type="compositionally biased region" description="Acidic residues" evidence="15">
    <location>
        <begin position="116"/>
        <end position="128"/>
    </location>
</feature>
<dbReference type="PANTHER" id="PTHR46140:SF1">
    <property type="entry name" value="VACUOLAR TRANSPORTER CHAPERONE COMPLEX SUBUNIT 4-RELATED"/>
    <property type="match status" value="1"/>
</dbReference>
<evidence type="ECO:0000256" key="1">
    <source>
        <dbReference type="ARBA" id="ARBA00001936"/>
    </source>
</evidence>
<evidence type="ECO:0000259" key="17">
    <source>
        <dbReference type="PROSITE" id="PS51382"/>
    </source>
</evidence>
<dbReference type="Pfam" id="PF02656">
    <property type="entry name" value="DUF202"/>
    <property type="match status" value="1"/>
</dbReference>
<feature type="compositionally biased region" description="Low complexity" evidence="15">
    <location>
        <begin position="545"/>
        <end position="556"/>
    </location>
</feature>
<dbReference type="InterPro" id="IPR003807">
    <property type="entry name" value="DUF202"/>
</dbReference>
<keyword evidence="8 16" id="KW-0472">Membrane</keyword>
<dbReference type="PANTHER" id="PTHR46140">
    <property type="entry name" value="VACUOLAR TRANSPORTER CHAPERONE 1-RELATED"/>
    <property type="match status" value="1"/>
</dbReference>
<dbReference type="RefSeq" id="XP_019012851.1">
    <property type="nucleotide sequence ID" value="XM_019154111.1"/>
</dbReference>
<dbReference type="EC" id="2.7.4.1" evidence="3"/>
<dbReference type="InterPro" id="IPR042267">
    <property type="entry name" value="VTC_sf"/>
</dbReference>
<reference evidence="19" key="2">
    <citation type="submission" date="2013-07" db="EMBL/GenBank/DDBJ databases">
        <authorList>
            <consortium name="The Broad Institute Genome Sequencing Platform"/>
            <person name="Cuomo C."/>
            <person name="Litvintseva A."/>
            <person name="Chen Y."/>
            <person name="Heitman J."/>
            <person name="Sun S."/>
            <person name="Springer D."/>
            <person name="Dromer F."/>
            <person name="Young S.K."/>
            <person name="Zeng Q."/>
            <person name="Gargeya S."/>
            <person name="Fitzgerald M."/>
            <person name="Abouelleil A."/>
            <person name="Alvarado L."/>
            <person name="Berlin A.M."/>
            <person name="Chapman S.B."/>
            <person name="Dewar J."/>
            <person name="Goldberg J."/>
            <person name="Griggs A."/>
            <person name="Gujja S."/>
            <person name="Hansen M."/>
            <person name="Howarth C."/>
            <person name="Imamovic A."/>
            <person name="Larimer J."/>
            <person name="McCowan C."/>
            <person name="Murphy C."/>
            <person name="Pearson M."/>
            <person name="Priest M."/>
            <person name="Roberts A."/>
            <person name="Saif S."/>
            <person name="Shea T."/>
            <person name="Sykes S."/>
            <person name="Wortman J."/>
            <person name="Nusbaum C."/>
            <person name="Birren B."/>
        </authorList>
    </citation>
    <scope>NUCLEOTIDE SEQUENCE</scope>
    <source>
        <strain evidence="19">CBS 10737</strain>
    </source>
</reference>
<evidence type="ECO:0000313" key="18">
    <source>
        <dbReference type="EMBL" id="OCF51632.1"/>
    </source>
</evidence>
<evidence type="ECO:0000256" key="15">
    <source>
        <dbReference type="SAM" id="MobiDB-lite"/>
    </source>
</evidence>
<feature type="compositionally biased region" description="Basic and acidic residues" evidence="15">
    <location>
        <begin position="102"/>
        <end position="115"/>
    </location>
</feature>
<evidence type="ECO:0000256" key="5">
    <source>
        <dbReference type="ARBA" id="ARBA00022679"/>
    </source>
</evidence>
<dbReference type="OrthoDB" id="6493944at2759"/>
<dbReference type="InterPro" id="IPR004331">
    <property type="entry name" value="SPX_dom"/>
</dbReference>
<keyword evidence="20" id="KW-1185">Reference proteome</keyword>
<keyword evidence="7 16" id="KW-1133">Transmembrane helix</keyword>
<dbReference type="GO" id="GO:0008976">
    <property type="term" value="F:polyphosphate kinase activity"/>
    <property type="evidence" value="ECO:0007669"/>
    <property type="project" value="UniProtKB-EC"/>
</dbReference>
<dbReference type="GO" id="GO:0000329">
    <property type="term" value="C:fungal-type vacuole membrane"/>
    <property type="evidence" value="ECO:0007669"/>
    <property type="project" value="TreeGrafter"/>
</dbReference>
<dbReference type="Gene3D" id="3.20.100.30">
    <property type="entry name" value="VTC, catalytic tunnel domain"/>
    <property type="match status" value="1"/>
</dbReference>
<dbReference type="GO" id="GO:0006799">
    <property type="term" value="P:polyphosphate biosynthetic process"/>
    <property type="evidence" value="ECO:0007669"/>
    <property type="project" value="UniProtKB-ARBA"/>
</dbReference>
<dbReference type="CDD" id="cd07751">
    <property type="entry name" value="PolyPPase_VTC4_like"/>
    <property type="match status" value="1"/>
</dbReference>
<feature type="region of interest" description="Disordered" evidence="15">
    <location>
        <begin position="682"/>
        <end position="719"/>
    </location>
</feature>
<dbReference type="EMBL" id="CP144524">
    <property type="protein sequence ID" value="WWC70856.1"/>
    <property type="molecule type" value="Genomic_DNA"/>
</dbReference>
<evidence type="ECO:0000256" key="12">
    <source>
        <dbReference type="ARBA" id="ARBA00075894"/>
    </source>
</evidence>
<evidence type="ECO:0000313" key="20">
    <source>
        <dbReference type="Proteomes" id="UP000094020"/>
    </source>
</evidence>
<accession>A0A1B9I7S9</accession>
<name>A0A1B9I7S9_9TREE</name>
<dbReference type="Pfam" id="PF03105">
    <property type="entry name" value="SPX"/>
    <property type="match status" value="1"/>
</dbReference>
<evidence type="ECO:0000256" key="13">
    <source>
        <dbReference type="ARBA" id="ARBA00080494"/>
    </source>
</evidence>
<dbReference type="Pfam" id="PF09359">
    <property type="entry name" value="VTC"/>
    <property type="match status" value="1"/>
</dbReference>
<comment type="subcellular location">
    <subcellularLocation>
        <location evidence="2">Vacuole membrane</location>
        <topology evidence="2">Multi-pass membrane protein</topology>
    </subcellularLocation>
</comment>
<feature type="compositionally biased region" description="Polar residues" evidence="15">
    <location>
        <begin position="620"/>
        <end position="636"/>
    </location>
</feature>
<comment type="cofactor">
    <cofactor evidence="1">
        <name>Mn(2+)</name>
        <dbReference type="ChEBI" id="CHEBI:29035"/>
    </cofactor>
</comment>
<keyword evidence="5" id="KW-0808">Transferase</keyword>
<sequence>MKFGRRIKDSRYAEWADQYIDYGGLKKQIKSDLPWNDTAEADFIQSLKNELAKCEKFQREKSEELMSKISTLEKEVLGLVEKAGLQEDEDDVEEIGSGRTPGDVERHVDSHRDDDGGSDDDDDDDDASSDISIDAIEERFRELEEEVAVLVADVHDLALFTKLNFTGFIKIVKKHDKLTGFSLKPTFNKEFLERHPFYRMNYDPLIVKLSKLFDLVRTRGHPIEGDSSAGGNQNAFVRSTTKYWVHDENIVPLKLAIMKHLPVLVFDSNKEFSKADAAITSIYFDNEELELYLGRLEKTEGAEAIRMRWYGDVTGITIFVERKTHREDWTGEKSVKERFTIKEDKMNAYLAGHYTMDDEFDALVKKGKKTEKEVEGMKQLANEIQYAIITRKLRPVMRTFYNRTAFQLPGNASVRISLDTELTMVREDNFDGNDRTNGNWRRTDIGIDHPFSNIANSEKELFPYGVLEVKLATKVGEEPPQWIRDLINSHLVEAVPKFSKFIHGCASLLPERVDLVPFWLPQMDQDIRKPVSAKSKVLIERPHSNTHSTASNTNSAIHSPARSSQPSYHEPVSEGEEDEEFLIATAKNEDEHLRLPPGAAAEARAARDFREKKLRDEANLQASSVNGRSSSTSQKPNGEIERRNSSNKYDPSLRIDPLASSDRFDKNLSLLDAKSLKKLNEAAAQSGKDGKLNGKSNGQAPIQEDSEDEHEHEIDDEEDIQGDQVIYVDQFRAPPGKRIAIPVRVEPKVVFAAERTFLKWSHFAILLSGVSIGLLNFIDPRDSVGMLSALLFTITALLAIVYSGGMYVYRILKLRKRMAIDYHDKYGPTLLCAALIGSVLVNLVLRLREL</sequence>
<dbReference type="FunFam" id="3.20.100.30:FF:000001">
    <property type="entry name" value="Vacuolar transporter chaperone 4"/>
    <property type="match status" value="1"/>
</dbReference>
<proteinExistence type="inferred from homology"/>
<dbReference type="PROSITE" id="PS51382">
    <property type="entry name" value="SPX"/>
    <property type="match status" value="1"/>
</dbReference>
<reference evidence="18" key="3">
    <citation type="submission" date="2016-07" db="EMBL/GenBank/DDBJ databases">
        <title>Evolution of pathogenesis and genome organization in the Tremellales.</title>
        <authorList>
            <person name="Cuomo C."/>
            <person name="Litvintseva A."/>
            <person name="Heitman J."/>
            <person name="Chen Y."/>
            <person name="Sun S."/>
            <person name="Springer D."/>
            <person name="Dromer F."/>
            <person name="Young S."/>
            <person name="Zeng Q."/>
            <person name="Chapman S."/>
            <person name="Gujja S."/>
            <person name="Saif S."/>
            <person name="Birren B."/>
        </authorList>
    </citation>
    <scope>NUCLEOTIDE SEQUENCE</scope>
    <source>
        <strain evidence="18">CBS 10737</strain>
    </source>
</reference>
<evidence type="ECO:0000256" key="16">
    <source>
        <dbReference type="SAM" id="Phobius"/>
    </source>
</evidence>
<dbReference type="InterPro" id="IPR051572">
    <property type="entry name" value="VTC_Complex_Subunit"/>
</dbReference>
<feature type="compositionally biased region" description="Acidic residues" evidence="15">
    <location>
        <begin position="704"/>
        <end position="719"/>
    </location>
</feature>
<protein>
    <recommendedName>
        <fullName evidence="11">Vacuolar transporter chaperone complex subunit 4</fullName>
        <ecNumber evidence="3">2.7.4.1</ecNumber>
    </recommendedName>
    <alternativeName>
        <fullName evidence="13">Polyphosphate kinase</fullName>
    </alternativeName>
    <alternativeName>
        <fullName evidence="12">SPX-dependent polyphosphate polymerase VTC subunit 4</fullName>
    </alternativeName>
    <alternativeName>
        <fullName evidence="14">Vacuolar membrane polyphosphate polymerase catalytic subunit</fullName>
    </alternativeName>
</protein>
<dbReference type="AlphaFoldDB" id="A0A1B9I7S9"/>
<keyword evidence="6 16" id="KW-0812">Transmembrane</keyword>
<evidence type="ECO:0000256" key="10">
    <source>
        <dbReference type="ARBA" id="ARBA00061390"/>
    </source>
</evidence>
<dbReference type="EMBL" id="KV700115">
    <property type="protein sequence ID" value="OCF51632.1"/>
    <property type="molecule type" value="Genomic_DNA"/>
</dbReference>
<organism evidence="18">
    <name type="scientific">Kwoniella pini CBS 10737</name>
    <dbReference type="NCBI Taxonomy" id="1296096"/>
    <lineage>
        <taxon>Eukaryota</taxon>
        <taxon>Fungi</taxon>
        <taxon>Dikarya</taxon>
        <taxon>Basidiomycota</taxon>
        <taxon>Agaricomycotina</taxon>
        <taxon>Tremellomycetes</taxon>
        <taxon>Tremellales</taxon>
        <taxon>Cryptococcaceae</taxon>
        <taxon>Kwoniella</taxon>
    </lineage>
</organism>
<dbReference type="Proteomes" id="UP000094020">
    <property type="component" value="Chromosome 6"/>
</dbReference>
<reference evidence="19" key="4">
    <citation type="submission" date="2024-02" db="EMBL/GenBank/DDBJ databases">
        <title>Comparative genomics of Cryptococcus and Kwoniella reveals pathogenesis evolution and contrasting modes of karyotype evolution via chromosome fusion or intercentromeric recombination.</title>
        <authorList>
            <person name="Coelho M.A."/>
            <person name="David-Palma M."/>
            <person name="Shea T."/>
            <person name="Bowers K."/>
            <person name="McGinley-Smith S."/>
            <person name="Mohammad A.W."/>
            <person name="Gnirke A."/>
            <person name="Yurkov A.M."/>
            <person name="Nowrousian M."/>
            <person name="Sun S."/>
            <person name="Cuomo C.A."/>
            <person name="Heitman J."/>
        </authorList>
    </citation>
    <scope>NUCLEOTIDE SEQUENCE</scope>
    <source>
        <strain evidence="19">CBS 10737</strain>
    </source>
</reference>
<dbReference type="GeneID" id="30170716"/>
<feature type="region of interest" description="Disordered" evidence="15">
    <location>
        <begin position="88"/>
        <end position="129"/>
    </location>
</feature>
<dbReference type="InterPro" id="IPR018966">
    <property type="entry name" value="VTC_domain"/>
</dbReference>
<evidence type="ECO:0000256" key="3">
    <source>
        <dbReference type="ARBA" id="ARBA00012960"/>
    </source>
</evidence>
<evidence type="ECO:0000256" key="9">
    <source>
        <dbReference type="ARBA" id="ARBA00050204"/>
    </source>
</evidence>
<feature type="region of interest" description="Disordered" evidence="15">
    <location>
        <begin position="540"/>
        <end position="578"/>
    </location>
</feature>
<dbReference type="STRING" id="1296096.A0A1B9I7S9"/>